<dbReference type="SUPFAM" id="SSF50475">
    <property type="entry name" value="FMN-binding split barrel"/>
    <property type="match status" value="1"/>
</dbReference>
<dbReference type="InterPro" id="IPR012349">
    <property type="entry name" value="Split_barrel_FMN-bd"/>
</dbReference>
<dbReference type="STRING" id="142842.SAMN02745118_01966"/>
<dbReference type="EMBL" id="FUWM01000016">
    <property type="protein sequence ID" value="SJZ83728.1"/>
    <property type="molecule type" value="Genomic_DNA"/>
</dbReference>
<evidence type="ECO:0000313" key="1">
    <source>
        <dbReference type="EMBL" id="SJZ83728.1"/>
    </source>
</evidence>
<keyword evidence="2" id="KW-1185">Reference proteome</keyword>
<dbReference type="RefSeq" id="WP_078810401.1">
    <property type="nucleotide sequence ID" value="NZ_FUWM01000016.1"/>
</dbReference>
<reference evidence="2" key="1">
    <citation type="submission" date="2017-02" db="EMBL/GenBank/DDBJ databases">
        <authorList>
            <person name="Varghese N."/>
            <person name="Submissions S."/>
        </authorList>
    </citation>
    <scope>NUCLEOTIDE SEQUENCE [LARGE SCALE GENOMIC DNA]</scope>
    <source>
        <strain evidence="2">ATCC BAA-73</strain>
    </source>
</reference>
<name>A0A1T4NYC1_9FIRM</name>
<dbReference type="AlphaFoldDB" id="A0A1T4NYC1"/>
<dbReference type="OrthoDB" id="1954731at2"/>
<sequence>MVLNDEIKNLAKEAPFVPISTVSSQGEQHLIVVGEVKEINDDVLTFGIYKMETTQENLVDTGDMQVVLASTNDEPKGYRLTGTAHAEDGKVLFEAEQAESLL</sequence>
<evidence type="ECO:0000313" key="2">
    <source>
        <dbReference type="Proteomes" id="UP000190625"/>
    </source>
</evidence>
<protein>
    <submittedName>
        <fullName evidence="1">Uncharacterized protein</fullName>
    </submittedName>
</protein>
<accession>A0A1T4NYC1</accession>
<organism evidence="1 2">
    <name type="scientific">Selenihalanaerobacter shriftii</name>
    <dbReference type="NCBI Taxonomy" id="142842"/>
    <lineage>
        <taxon>Bacteria</taxon>
        <taxon>Bacillati</taxon>
        <taxon>Bacillota</taxon>
        <taxon>Clostridia</taxon>
        <taxon>Halanaerobiales</taxon>
        <taxon>Halobacteroidaceae</taxon>
        <taxon>Selenihalanaerobacter</taxon>
    </lineage>
</organism>
<dbReference type="Proteomes" id="UP000190625">
    <property type="component" value="Unassembled WGS sequence"/>
</dbReference>
<gene>
    <name evidence="1" type="ORF">SAMN02745118_01966</name>
</gene>
<dbReference type="Gene3D" id="2.30.110.10">
    <property type="entry name" value="Electron Transport, Fmn-binding Protein, Chain A"/>
    <property type="match status" value="1"/>
</dbReference>
<proteinExistence type="predicted"/>